<reference evidence="1" key="1">
    <citation type="submission" date="2021-03" db="EMBL/GenBank/DDBJ databases">
        <title>Streptomyces poriferae sp. nov., a novel marine sponge-derived Actinobacteria species with anti-MRSA activity.</title>
        <authorList>
            <person name="Sandoval-Powers M."/>
            <person name="Kralova S."/>
            <person name="Nguyen G.-S."/>
            <person name="Fawwal D."/>
            <person name="Degnes K."/>
            <person name="Klinkenberg G."/>
            <person name="Sletta H."/>
            <person name="Wentzel A."/>
            <person name="Liles M.R."/>
        </authorList>
    </citation>
    <scope>NUCLEOTIDE SEQUENCE</scope>
    <source>
        <strain evidence="1">DSM 41794</strain>
    </source>
</reference>
<organism evidence="1 2">
    <name type="scientific">Streptomyces beijiangensis</name>
    <dbReference type="NCBI Taxonomy" id="163361"/>
    <lineage>
        <taxon>Bacteria</taxon>
        <taxon>Bacillati</taxon>
        <taxon>Actinomycetota</taxon>
        <taxon>Actinomycetes</taxon>
        <taxon>Kitasatosporales</taxon>
        <taxon>Streptomycetaceae</taxon>
        <taxon>Streptomyces</taxon>
    </lineage>
</organism>
<keyword evidence="2" id="KW-1185">Reference proteome</keyword>
<proteinExistence type="predicted"/>
<sequence>MTPSAPSPGAVQAAANSLNVASPIAGKVATAREVRHDDAPEATKSCQVSGTTPVLPSLSVLRPGSKLSVVKTPPQTMGNCRLAPEFAAVDFAEFWYAE</sequence>
<evidence type="ECO:0000313" key="1">
    <source>
        <dbReference type="EMBL" id="MBO0517707.1"/>
    </source>
</evidence>
<comment type="caution">
    <text evidence="1">The sequence shown here is derived from an EMBL/GenBank/DDBJ whole genome shotgun (WGS) entry which is preliminary data.</text>
</comment>
<protein>
    <submittedName>
        <fullName evidence="1">Uncharacterized protein</fullName>
    </submittedName>
</protein>
<dbReference type="RefSeq" id="WP_206969604.1">
    <property type="nucleotide sequence ID" value="NZ_JAFLRJ010000781.1"/>
</dbReference>
<name>A0A939FHW9_9ACTN</name>
<accession>A0A939FHW9</accession>
<gene>
    <name evidence="1" type="ORF">J0695_39055</name>
</gene>
<dbReference type="AlphaFoldDB" id="A0A939FHW9"/>
<dbReference type="EMBL" id="JAFLRJ010000781">
    <property type="protein sequence ID" value="MBO0517707.1"/>
    <property type="molecule type" value="Genomic_DNA"/>
</dbReference>
<dbReference type="Proteomes" id="UP000664167">
    <property type="component" value="Unassembled WGS sequence"/>
</dbReference>
<evidence type="ECO:0000313" key="2">
    <source>
        <dbReference type="Proteomes" id="UP000664167"/>
    </source>
</evidence>